<evidence type="ECO:0000256" key="1">
    <source>
        <dbReference type="ARBA" id="ARBA00023015"/>
    </source>
</evidence>
<dbReference type="InterPro" id="IPR032687">
    <property type="entry name" value="AraC-type_N"/>
</dbReference>
<keyword evidence="1" id="KW-0805">Transcription regulation</keyword>
<dbReference type="Gene3D" id="1.10.10.60">
    <property type="entry name" value="Homeodomain-like"/>
    <property type="match status" value="1"/>
</dbReference>
<evidence type="ECO:0000256" key="2">
    <source>
        <dbReference type="ARBA" id="ARBA00023125"/>
    </source>
</evidence>
<accession>A0ABU5INA6</accession>
<dbReference type="SUPFAM" id="SSF46689">
    <property type="entry name" value="Homeodomain-like"/>
    <property type="match status" value="1"/>
</dbReference>
<dbReference type="InterPro" id="IPR009057">
    <property type="entry name" value="Homeodomain-like_sf"/>
</dbReference>
<dbReference type="Pfam" id="PF12833">
    <property type="entry name" value="HTH_18"/>
    <property type="match status" value="1"/>
</dbReference>
<dbReference type="InterPro" id="IPR018060">
    <property type="entry name" value="HTH_AraC"/>
</dbReference>
<feature type="domain" description="HTH araC/xylS-type" evidence="4">
    <location>
        <begin position="253"/>
        <end position="334"/>
    </location>
</feature>
<dbReference type="PANTHER" id="PTHR47894">
    <property type="entry name" value="HTH-TYPE TRANSCRIPTIONAL REGULATOR GADX"/>
    <property type="match status" value="1"/>
</dbReference>
<keyword evidence="2" id="KW-0238">DNA-binding</keyword>
<gene>
    <name evidence="5" type="ORF">SM757_27785</name>
</gene>
<evidence type="ECO:0000313" key="5">
    <source>
        <dbReference type="EMBL" id="MDZ5460388.1"/>
    </source>
</evidence>
<evidence type="ECO:0000259" key="4">
    <source>
        <dbReference type="PROSITE" id="PS01124"/>
    </source>
</evidence>
<keyword evidence="3" id="KW-0804">Transcription</keyword>
<dbReference type="PRINTS" id="PR00032">
    <property type="entry name" value="HTHARAC"/>
</dbReference>
<sequence>MNDARDKGTISMGLVHEALLVATARNLDTAAMLRQAGIEEGLLGAPRARVPAVTYARLWAALADAMDDEFFGMDSHPMRRGSYRLMCHAVLGCTTLGHALQRMLSFLRVVLDDLRGELHCEGEHAWIRLHDHGPPRRMFTYATWLMLVHGLACWLVRKRIPLLEASFRCAEPADAGDYRVRFCETSIFNAPVTQVRIARPLLELKVVETEANVRAFLRDAPANVLVKYRNDVSISSMVRRRLRMLRPEAWPELKDLASTMCMSSPTLQRRLQVEGLNYQRLKDELRRDIAIELLANASLPVTDIAAQVGFQDASAFHRAFKKWTGVSPGSYRRGSEAAVRKTFP</sequence>
<name>A0ABU5INA6_9BURK</name>
<dbReference type="Pfam" id="PF12625">
    <property type="entry name" value="Arabinose_bd"/>
    <property type="match status" value="1"/>
</dbReference>
<dbReference type="SMART" id="SM00342">
    <property type="entry name" value="HTH_ARAC"/>
    <property type="match status" value="1"/>
</dbReference>
<reference evidence="5 6" key="1">
    <citation type="submission" date="2023-11" db="EMBL/GenBank/DDBJ databases">
        <title>Draft genome of Azohydromonas lata strain H1 (DSM1123), a polyhydroxyalkanoate producer.</title>
        <authorList>
            <person name="Traversa D."/>
            <person name="D'Addabbo P."/>
            <person name="Pazzani C."/>
            <person name="Manzari C."/>
            <person name="Chiara M."/>
            <person name="Scrascia M."/>
        </authorList>
    </citation>
    <scope>NUCLEOTIDE SEQUENCE [LARGE SCALE GENOMIC DNA]</scope>
    <source>
        <strain evidence="5 6">H1</strain>
    </source>
</reference>
<comment type="caution">
    <text evidence="5">The sequence shown here is derived from an EMBL/GenBank/DDBJ whole genome shotgun (WGS) entry which is preliminary data.</text>
</comment>
<dbReference type="EMBL" id="JAXOJX010000067">
    <property type="protein sequence ID" value="MDZ5460388.1"/>
    <property type="molecule type" value="Genomic_DNA"/>
</dbReference>
<dbReference type="RefSeq" id="WP_322467856.1">
    <property type="nucleotide sequence ID" value="NZ_JAXOJX010000067.1"/>
</dbReference>
<protein>
    <submittedName>
        <fullName evidence="5">AraC family transcriptional regulator</fullName>
    </submittedName>
</protein>
<organism evidence="5 6">
    <name type="scientific">Azohydromonas lata</name>
    <dbReference type="NCBI Taxonomy" id="45677"/>
    <lineage>
        <taxon>Bacteria</taxon>
        <taxon>Pseudomonadati</taxon>
        <taxon>Pseudomonadota</taxon>
        <taxon>Betaproteobacteria</taxon>
        <taxon>Burkholderiales</taxon>
        <taxon>Sphaerotilaceae</taxon>
        <taxon>Azohydromonas</taxon>
    </lineage>
</organism>
<dbReference type="PROSITE" id="PS01124">
    <property type="entry name" value="HTH_ARAC_FAMILY_2"/>
    <property type="match status" value="1"/>
</dbReference>
<proteinExistence type="predicted"/>
<evidence type="ECO:0000256" key="3">
    <source>
        <dbReference type="ARBA" id="ARBA00023163"/>
    </source>
</evidence>
<dbReference type="InterPro" id="IPR020449">
    <property type="entry name" value="Tscrpt_reg_AraC-type_HTH"/>
</dbReference>
<dbReference type="PANTHER" id="PTHR47894:SF1">
    <property type="entry name" value="HTH-TYPE TRANSCRIPTIONAL REGULATOR VQSM"/>
    <property type="match status" value="1"/>
</dbReference>
<evidence type="ECO:0000313" key="6">
    <source>
        <dbReference type="Proteomes" id="UP001293718"/>
    </source>
</evidence>
<dbReference type="Proteomes" id="UP001293718">
    <property type="component" value="Unassembled WGS sequence"/>
</dbReference>
<keyword evidence="6" id="KW-1185">Reference proteome</keyword>